<dbReference type="AlphaFoldDB" id="A0A643CXX8"/>
<evidence type="ECO:0000313" key="1">
    <source>
        <dbReference type="EMBL" id="KAB0477617.1"/>
    </source>
</evidence>
<accession>A0A643CXX8</accession>
<proteinExistence type="predicted"/>
<reference evidence="1" key="1">
    <citation type="submission" date="2019-09" db="EMBL/GenBank/DDBJ databases">
        <title>Draft genome sequences of 48 bacterial type strains from the CCUG.</title>
        <authorList>
            <person name="Tunovic T."/>
            <person name="Pineiro-Iglesias B."/>
            <person name="Unosson C."/>
            <person name="Inganas E."/>
            <person name="Ohlen M."/>
            <person name="Cardew S."/>
            <person name="Jensie-Markopoulos S."/>
            <person name="Salva-Serra F."/>
            <person name="Jaen-Luchoro D."/>
            <person name="Karlsson R."/>
            <person name="Svensson-Stadler L."/>
            <person name="Chun J."/>
            <person name="Moore E."/>
        </authorList>
    </citation>
    <scope>NUCLEOTIDE SEQUENCE</scope>
    <source>
        <strain evidence="1">CCUG 49675</strain>
    </source>
</reference>
<feature type="non-terminal residue" evidence="1">
    <location>
        <position position="82"/>
    </location>
</feature>
<name>A0A643CXX8_PSEVA</name>
<comment type="caution">
    <text evidence="1">The sequence shown here is derived from an EMBL/GenBank/DDBJ whole genome shotgun (WGS) entry which is preliminary data.</text>
</comment>
<organism evidence="1">
    <name type="scientific">Pseudomonas vancouverensis</name>
    <dbReference type="NCBI Taxonomy" id="95300"/>
    <lineage>
        <taxon>Bacteria</taxon>
        <taxon>Pseudomonadati</taxon>
        <taxon>Pseudomonadota</taxon>
        <taxon>Gammaproteobacteria</taxon>
        <taxon>Pseudomonadales</taxon>
        <taxon>Pseudomonadaceae</taxon>
        <taxon>Pseudomonas</taxon>
    </lineage>
</organism>
<sequence>MSKIDEISSKSKANILEHLKKAYKETTFTRIESIDPVEHIQTTQDMLTEMKQKMSDNKYIVENATKDTLEEKINEIVAKYGF</sequence>
<protein>
    <submittedName>
        <fullName evidence="1">Lactate utilization protein C</fullName>
    </submittedName>
</protein>
<gene>
    <name evidence="1" type="ORF">F7R09_30785</name>
</gene>
<dbReference type="EMBL" id="VZPU01000176">
    <property type="protein sequence ID" value="KAB0477617.1"/>
    <property type="molecule type" value="Genomic_DNA"/>
</dbReference>